<dbReference type="GO" id="GO:0016616">
    <property type="term" value="F:oxidoreductase activity, acting on the CH-OH group of donors, NAD or NADP as acceptor"/>
    <property type="evidence" value="ECO:0007669"/>
    <property type="project" value="UniProtKB-ARBA"/>
</dbReference>
<dbReference type="Pfam" id="PF00106">
    <property type="entry name" value="adh_short"/>
    <property type="match status" value="1"/>
</dbReference>
<dbReference type="InterPro" id="IPR020904">
    <property type="entry name" value="Sc_DH/Rdtase_CS"/>
</dbReference>
<protein>
    <submittedName>
        <fullName evidence="5">NAD(P)-binding protein</fullName>
    </submittedName>
</protein>
<evidence type="ECO:0000256" key="1">
    <source>
        <dbReference type="ARBA" id="ARBA00006484"/>
    </source>
</evidence>
<dbReference type="Proteomes" id="UP000070444">
    <property type="component" value="Unassembled WGS sequence"/>
</dbReference>
<evidence type="ECO:0000313" key="5">
    <source>
        <dbReference type="EMBL" id="KXN67002.1"/>
    </source>
</evidence>
<organism evidence="5 6">
    <name type="scientific">Conidiobolus coronatus (strain ATCC 28846 / CBS 209.66 / NRRL 28638)</name>
    <name type="common">Delacroixia coronata</name>
    <dbReference type="NCBI Taxonomy" id="796925"/>
    <lineage>
        <taxon>Eukaryota</taxon>
        <taxon>Fungi</taxon>
        <taxon>Fungi incertae sedis</taxon>
        <taxon>Zoopagomycota</taxon>
        <taxon>Entomophthoromycotina</taxon>
        <taxon>Entomophthoromycetes</taxon>
        <taxon>Entomophthorales</taxon>
        <taxon>Ancylistaceae</taxon>
        <taxon>Conidiobolus</taxon>
    </lineage>
</organism>
<dbReference type="PANTHER" id="PTHR42901:SF1">
    <property type="entry name" value="ALCOHOL DEHYDROGENASE"/>
    <property type="match status" value="1"/>
</dbReference>
<dbReference type="PRINTS" id="PR00080">
    <property type="entry name" value="SDRFAMILY"/>
</dbReference>
<dbReference type="InterPro" id="IPR002347">
    <property type="entry name" value="SDR_fam"/>
</dbReference>
<dbReference type="OMA" id="AFEAMPM"/>
<dbReference type="SUPFAM" id="SSF51735">
    <property type="entry name" value="NAD(P)-binding Rossmann-fold domains"/>
    <property type="match status" value="1"/>
</dbReference>
<dbReference type="PROSITE" id="PS00061">
    <property type="entry name" value="ADH_SHORT"/>
    <property type="match status" value="1"/>
</dbReference>
<dbReference type="OrthoDB" id="6251714at2759"/>
<dbReference type="PANTHER" id="PTHR42901">
    <property type="entry name" value="ALCOHOL DEHYDROGENASE"/>
    <property type="match status" value="1"/>
</dbReference>
<proteinExistence type="inferred from homology"/>
<accession>A0A137NW54</accession>
<keyword evidence="6" id="KW-1185">Reference proteome</keyword>
<sequence length="226" mass="24573">MGLLRNKNILITGASSGIEFPDTKVHTAKLDVQDVNSVHALVDGLPEEFQQIDVLVNNAGLSLGLQSVETTPLEYMDQMFDTNVKGVVYCIQKILPKMRQQKSGHIINISSISGKDTYPNGGLYCASKFAVDAITRTLRQELVSSPVRVTAINPGMVETEFSLVRFGGNQETADKVYTGVKPLVAEDIAETIIFVASRPSHVEVSDITIFPKGQASTTLVHRGELV</sequence>
<dbReference type="AlphaFoldDB" id="A0A137NW54"/>
<dbReference type="InterPro" id="IPR036291">
    <property type="entry name" value="NAD(P)-bd_dom_sf"/>
</dbReference>
<reference evidence="5 6" key="1">
    <citation type="journal article" date="2015" name="Genome Biol. Evol.">
        <title>Phylogenomic analyses indicate that early fungi evolved digesting cell walls of algal ancestors of land plants.</title>
        <authorList>
            <person name="Chang Y."/>
            <person name="Wang S."/>
            <person name="Sekimoto S."/>
            <person name="Aerts A.L."/>
            <person name="Choi C."/>
            <person name="Clum A."/>
            <person name="LaButti K.M."/>
            <person name="Lindquist E.A."/>
            <person name="Yee Ngan C."/>
            <person name="Ohm R.A."/>
            <person name="Salamov A.A."/>
            <person name="Grigoriev I.V."/>
            <person name="Spatafora J.W."/>
            <person name="Berbee M.L."/>
        </authorList>
    </citation>
    <scope>NUCLEOTIDE SEQUENCE [LARGE SCALE GENOMIC DNA]</scope>
    <source>
        <strain evidence="5 6">NRRL 28638</strain>
    </source>
</reference>
<evidence type="ECO:0000313" key="6">
    <source>
        <dbReference type="Proteomes" id="UP000070444"/>
    </source>
</evidence>
<keyword evidence="3" id="KW-0560">Oxidoreductase</keyword>
<gene>
    <name evidence="5" type="ORF">CONCODRAFT_82332</name>
</gene>
<dbReference type="STRING" id="796925.A0A137NW54"/>
<dbReference type="PRINTS" id="PR00081">
    <property type="entry name" value="GDHRDH"/>
</dbReference>
<comment type="similarity">
    <text evidence="1 4">Belongs to the short-chain dehydrogenases/reductases (SDR) family.</text>
</comment>
<dbReference type="EMBL" id="KQ964669">
    <property type="protein sequence ID" value="KXN67002.1"/>
    <property type="molecule type" value="Genomic_DNA"/>
</dbReference>
<name>A0A137NW54_CONC2</name>
<dbReference type="FunFam" id="3.40.50.720:FF:000047">
    <property type="entry name" value="NADP-dependent L-serine/L-allo-threonine dehydrogenase"/>
    <property type="match status" value="1"/>
</dbReference>
<evidence type="ECO:0000256" key="3">
    <source>
        <dbReference type="ARBA" id="ARBA00023002"/>
    </source>
</evidence>
<evidence type="ECO:0000256" key="2">
    <source>
        <dbReference type="ARBA" id="ARBA00022857"/>
    </source>
</evidence>
<evidence type="ECO:0000256" key="4">
    <source>
        <dbReference type="RuleBase" id="RU000363"/>
    </source>
</evidence>
<dbReference type="Gene3D" id="3.40.50.720">
    <property type="entry name" value="NAD(P)-binding Rossmann-like Domain"/>
    <property type="match status" value="1"/>
</dbReference>
<keyword evidence="2" id="KW-0521">NADP</keyword>